<dbReference type="InterPro" id="IPR015946">
    <property type="entry name" value="KH_dom-like_a/b"/>
</dbReference>
<evidence type="ECO:0000313" key="1">
    <source>
        <dbReference type="EMBL" id="XDQ67486.1"/>
    </source>
</evidence>
<dbReference type="Gene3D" id="3.30.300.20">
    <property type="match status" value="2"/>
</dbReference>
<keyword evidence="1" id="KW-0560">Oxidoreductase</keyword>
<dbReference type="EC" id="1.11.1.-" evidence="1"/>
<dbReference type="InterPro" id="IPR052924">
    <property type="entry name" value="OsmC/Ohr_hydroprdx_reductase"/>
</dbReference>
<name>A0AB39SJV0_9ACTN</name>
<sequence length="394" mass="41929">MRNGLNITGVSETVHELREYPEEAIADFAVAASARTDDHGVFRARAQTLRAGTIRVARDFRLKQRSFTVEAAGDPTPHGSDAEGIPTPYESALAALGACVLMTKVNGYTARGVTLGALRVTVRADLALDTDGKPAAGAALSRLAWHCALDGYTSTDTVTSINRLVTAFSPNHRVFLDASPITVSARVERPDGTTVDVSVPWTPAAAEAAAVCPVEADVVWENGSEAVYRTALTVNGVRRQSAPLIADQPKQLVGIDKGPNSQEILLSALCGELAALLEEEAAADGTELHDPVLRADGRIDTRGMLNVHREISSSFHNLAIRLTVRSDAPVAQLRGVLSRALSRAVLPATLLAERAITVTVAHGDEPQLTYHSTVEDAEGIRDEVTRRQREAAAS</sequence>
<dbReference type="AlphaFoldDB" id="A0AB39SJV0"/>
<dbReference type="PANTHER" id="PTHR35368:SF1">
    <property type="entry name" value="HYDROPEROXIDE REDUCTASE"/>
    <property type="match status" value="1"/>
</dbReference>
<organism evidence="1">
    <name type="scientific">Streptomyces sp. R35</name>
    <dbReference type="NCBI Taxonomy" id="3238630"/>
    <lineage>
        <taxon>Bacteria</taxon>
        <taxon>Bacillati</taxon>
        <taxon>Actinomycetota</taxon>
        <taxon>Actinomycetes</taxon>
        <taxon>Kitasatosporales</taxon>
        <taxon>Streptomycetaceae</taxon>
        <taxon>Streptomyces</taxon>
    </lineage>
</organism>
<keyword evidence="1" id="KW-0575">Peroxidase</keyword>
<gene>
    <name evidence="1" type="ORF">AB5J50_45285</name>
</gene>
<reference evidence="1" key="1">
    <citation type="submission" date="2024-07" db="EMBL/GenBank/DDBJ databases">
        <authorList>
            <person name="Yu S.T."/>
        </authorList>
    </citation>
    <scope>NUCLEOTIDE SEQUENCE</scope>
    <source>
        <strain evidence="1">R35</strain>
    </source>
</reference>
<dbReference type="InterPro" id="IPR036102">
    <property type="entry name" value="OsmC/Ohrsf"/>
</dbReference>
<protein>
    <submittedName>
        <fullName evidence="1">OsmC family protein</fullName>
        <ecNumber evidence="1">1.11.1.-</ecNumber>
    </submittedName>
</protein>
<accession>A0AB39SJV0</accession>
<dbReference type="SUPFAM" id="SSF82784">
    <property type="entry name" value="OsmC-like"/>
    <property type="match status" value="2"/>
</dbReference>
<proteinExistence type="predicted"/>
<dbReference type="RefSeq" id="WP_369264386.1">
    <property type="nucleotide sequence ID" value="NZ_CP163440.1"/>
</dbReference>
<dbReference type="EMBL" id="CP163440">
    <property type="protein sequence ID" value="XDQ67486.1"/>
    <property type="molecule type" value="Genomic_DNA"/>
</dbReference>
<dbReference type="GO" id="GO:0004601">
    <property type="term" value="F:peroxidase activity"/>
    <property type="evidence" value="ECO:0007669"/>
    <property type="project" value="UniProtKB-KW"/>
</dbReference>
<dbReference type="PANTHER" id="PTHR35368">
    <property type="entry name" value="HYDROPEROXIDE REDUCTASE"/>
    <property type="match status" value="1"/>
</dbReference>